<evidence type="ECO:0000313" key="3">
    <source>
        <dbReference type="EMBL" id="MFC4724640.1"/>
    </source>
</evidence>
<comment type="caution">
    <text evidence="3">The sequence shown here is derived from an EMBL/GenBank/DDBJ whole genome shotgun (WGS) entry which is preliminary data.</text>
</comment>
<keyword evidence="4" id="KW-1185">Reference proteome</keyword>
<accession>A0ABV9NCD9</accession>
<gene>
    <name evidence="3" type="ORF">ACFPB0_04985</name>
</gene>
<organism evidence="3 4">
    <name type="scientific">Glycocaulis abyssi</name>
    <dbReference type="NCBI Taxonomy" id="1433403"/>
    <lineage>
        <taxon>Bacteria</taxon>
        <taxon>Pseudomonadati</taxon>
        <taxon>Pseudomonadota</taxon>
        <taxon>Alphaproteobacteria</taxon>
        <taxon>Maricaulales</taxon>
        <taxon>Maricaulaceae</taxon>
        <taxon>Glycocaulis</taxon>
    </lineage>
</organism>
<dbReference type="SUPFAM" id="SSF109604">
    <property type="entry name" value="HD-domain/PDEase-like"/>
    <property type="match status" value="1"/>
</dbReference>
<protein>
    <submittedName>
        <fullName evidence="3">Ppx/GppA family phosphatase</fullName>
    </submittedName>
</protein>
<dbReference type="Pfam" id="PF21697">
    <property type="entry name" value="Ppx_C"/>
    <property type="match status" value="1"/>
</dbReference>
<dbReference type="Gene3D" id="3.30.420.40">
    <property type="match status" value="1"/>
</dbReference>
<dbReference type="Pfam" id="PF02541">
    <property type="entry name" value="Ppx-GppA"/>
    <property type="match status" value="1"/>
</dbReference>
<dbReference type="Proteomes" id="UP001596024">
    <property type="component" value="Unassembled WGS sequence"/>
</dbReference>
<feature type="domain" description="Exopolyphosphatase C-terminal" evidence="2">
    <location>
        <begin position="317"/>
        <end position="500"/>
    </location>
</feature>
<dbReference type="InterPro" id="IPR043129">
    <property type="entry name" value="ATPase_NBD"/>
</dbReference>
<feature type="domain" description="Ppx/GppA phosphatase N-terminal" evidence="1">
    <location>
        <begin position="32"/>
        <end position="304"/>
    </location>
</feature>
<evidence type="ECO:0000313" key="4">
    <source>
        <dbReference type="Proteomes" id="UP001596024"/>
    </source>
</evidence>
<dbReference type="RefSeq" id="WP_371393800.1">
    <property type="nucleotide sequence ID" value="NZ_CP163421.1"/>
</dbReference>
<reference evidence="4" key="1">
    <citation type="journal article" date="2019" name="Int. J. Syst. Evol. Microbiol.">
        <title>The Global Catalogue of Microorganisms (GCM) 10K type strain sequencing project: providing services to taxonomists for standard genome sequencing and annotation.</title>
        <authorList>
            <consortium name="The Broad Institute Genomics Platform"/>
            <consortium name="The Broad Institute Genome Sequencing Center for Infectious Disease"/>
            <person name="Wu L."/>
            <person name="Ma J."/>
        </authorList>
    </citation>
    <scope>NUCLEOTIDE SEQUENCE [LARGE SCALE GENOMIC DNA]</scope>
    <source>
        <strain evidence="4">CCUG 62981</strain>
    </source>
</reference>
<dbReference type="InterPro" id="IPR050273">
    <property type="entry name" value="GppA/Ppx_hydrolase"/>
</dbReference>
<dbReference type="Gene3D" id="1.10.3210.10">
    <property type="entry name" value="Hypothetical protein af1432"/>
    <property type="match status" value="1"/>
</dbReference>
<dbReference type="InterPro" id="IPR003695">
    <property type="entry name" value="Ppx_GppA_N"/>
</dbReference>
<dbReference type="CDD" id="cd24052">
    <property type="entry name" value="ASKHA_NBD_HpPPX-GppA-like"/>
    <property type="match status" value="1"/>
</dbReference>
<dbReference type="PANTHER" id="PTHR30005:SF0">
    <property type="entry name" value="RETROGRADE REGULATION PROTEIN 2"/>
    <property type="match status" value="1"/>
</dbReference>
<dbReference type="Gene3D" id="3.30.420.150">
    <property type="entry name" value="Exopolyphosphatase. Domain 2"/>
    <property type="match status" value="1"/>
</dbReference>
<evidence type="ECO:0000259" key="2">
    <source>
        <dbReference type="Pfam" id="PF21697"/>
    </source>
</evidence>
<proteinExistence type="predicted"/>
<name>A0ABV9NCD9_9PROT</name>
<evidence type="ECO:0000259" key="1">
    <source>
        <dbReference type="Pfam" id="PF02541"/>
    </source>
</evidence>
<dbReference type="InterPro" id="IPR048951">
    <property type="entry name" value="Ppx_C"/>
</dbReference>
<dbReference type="PANTHER" id="PTHR30005">
    <property type="entry name" value="EXOPOLYPHOSPHATASE"/>
    <property type="match status" value="1"/>
</dbReference>
<sequence>MRLGLGKKPGPAGRDLAVIDIGSNSVRLVQYRLEDGALWPVFNEKTMAGLGKGAASRGTLNPDGVKTALVTLRRFASLLEAKGVTDCHAVATAAVRECSDGPQFVAEAEKLTGLKIEVLSGEEEGRLSALGVVAGIGAGNGVAGDLGGASLEIARLTGREVGPVFSLPLGPLSVLNGGSDDAKRIRSEIDEGLNAAAGALDGSGPDFYAVGGAWRAFANLAMALDRYPLILLHQYALSAQQVVRAADFAMAQSEASLAATPGVSQKRAAMLPYAAQLLKRIVKRGKFKRVIFSANGLREGVAFSRSAALEQRSDPLLAGAEAMARHAASDPEFGPALAGWLEPVFAANAATFDAERDHVLRGAAARLSQLGARMHPDHRAELAATEVLYAPFGGISHPERAFLALAMHHRYAGKRPRPEDCPSRRLLDDAQEDAALLLGHGIRLGAALSGGSAGVLKLFTLTRTGDELVLAMEAGREDLVVERAYSRFETLASLLGLKAVLSTA</sequence>
<dbReference type="SUPFAM" id="SSF53067">
    <property type="entry name" value="Actin-like ATPase domain"/>
    <property type="match status" value="2"/>
</dbReference>
<dbReference type="EMBL" id="JBHSGQ010000002">
    <property type="protein sequence ID" value="MFC4724640.1"/>
    <property type="molecule type" value="Genomic_DNA"/>
</dbReference>